<protein>
    <recommendedName>
        <fullName evidence="3">Fucose-specific lectin</fullName>
    </recommendedName>
</protein>
<dbReference type="Proteomes" id="UP000541154">
    <property type="component" value="Unassembled WGS sequence"/>
</dbReference>
<dbReference type="EMBL" id="SPNV01000360">
    <property type="protein sequence ID" value="KAF5855992.1"/>
    <property type="molecule type" value="Genomic_DNA"/>
</dbReference>
<organism evidence="1 2">
    <name type="scientific">Petromyces alliaceus</name>
    <name type="common">Aspergillus alliaceus</name>
    <dbReference type="NCBI Taxonomy" id="209559"/>
    <lineage>
        <taxon>Eukaryota</taxon>
        <taxon>Fungi</taxon>
        <taxon>Dikarya</taxon>
        <taxon>Ascomycota</taxon>
        <taxon>Pezizomycotina</taxon>
        <taxon>Eurotiomycetes</taxon>
        <taxon>Eurotiomycetidae</taxon>
        <taxon>Eurotiales</taxon>
        <taxon>Aspergillaceae</taxon>
        <taxon>Aspergillus</taxon>
        <taxon>Aspergillus subgen. Circumdati</taxon>
    </lineage>
</organism>
<evidence type="ECO:0000313" key="1">
    <source>
        <dbReference type="EMBL" id="KAF5855992.1"/>
    </source>
</evidence>
<evidence type="ECO:0008006" key="3">
    <source>
        <dbReference type="Google" id="ProtNLM"/>
    </source>
</evidence>
<accession>A0A8H6E1L0</accession>
<evidence type="ECO:0000313" key="2">
    <source>
        <dbReference type="Proteomes" id="UP000541154"/>
    </source>
</evidence>
<dbReference type="AlphaFoldDB" id="A0A8H6E1L0"/>
<name>A0A8H6E1L0_PETAA</name>
<comment type="caution">
    <text evidence="1">The sequence shown here is derived from an EMBL/GenBank/DDBJ whole genome shotgun (WGS) entry which is preliminary data.</text>
</comment>
<reference evidence="1 2" key="1">
    <citation type="submission" date="2019-04" db="EMBL/GenBank/DDBJ databases">
        <title>Aspergillus burnettii sp. nov., novel species from soil in southeast Queensland.</title>
        <authorList>
            <person name="Gilchrist C.L.M."/>
            <person name="Pitt J.I."/>
            <person name="Lange L."/>
            <person name="Lacey H.J."/>
            <person name="Vuong D."/>
            <person name="Midgley D.J."/>
            <person name="Greenfield P."/>
            <person name="Bradbury M."/>
            <person name="Lacey E."/>
            <person name="Busk P.K."/>
            <person name="Pilgaard B."/>
            <person name="Chooi Y.H."/>
            <person name="Piggott A.M."/>
        </authorList>
    </citation>
    <scope>NUCLEOTIDE SEQUENCE [LARGE SCALE GENOMIC DNA]</scope>
    <source>
        <strain evidence="1 2">FRR 5400</strain>
    </source>
</reference>
<proteinExistence type="predicted"/>
<sequence length="679" mass="74835">MAAVTAEGRIARFQRILSPEATTRTAINPGSNLLLGVAVHGLARSSKGHTLTELEEAAVGPFRALADTDEEFASYAGIARQAKSTPQASDRIPSCIMNLVEDEPYTRERFRTDMALLQKSVVDQPHIRLVGPEQFKSGALDADEAFNSALARTGRGVTVHLGKRSNPQGESVGGTDEVHEPTNYRLRIYADRFKCHRASNEAGKDEVYWTMSSGADSGDKYVSRTHEFGSLREGDVRKFPSRGPNSYLFRGMLQNLVASTVTCWEADHSNSGWYDRLVRTLEATAVTSSQFTMYTGWKVADELIGLIPGADLANEVLFWIELISSLVSELLKIFKNEDDLIKQHDFAWNLGALEALFDNGAEASYMFDGGSGGKLQLWLSREIGPSDVENGFIEVVSAQAPAGGGRLPINWMAPKSKGVQLIEGLSGTAESTFSPYFCYRNPRTNQLMYSRGLGFEPKVHGSHMTIGRPALVPFGSGDTLHIAYTGLNGEIYHLTQGLRGWYSARVGTMTTGLAPGLCAAGNYIICFVWGEDDRFYYAYKKENLPLPWSDWIRIDNIQAVPQIPAISGADSGHVGWWWKTNDDRVCFARIPVEDLVEETREIRSFTAVQRTASSNITALVWAGIYLAAYRQDGTVHLLAYDGSPPIQNQNTGLKACGDPTLFKNRHLADTLYLLYPKTV</sequence>
<gene>
    <name evidence="1" type="ORF">ETB97_008111</name>
</gene>
<keyword evidence="2" id="KW-1185">Reference proteome</keyword>
<dbReference type="SUPFAM" id="SSF89372">
    <property type="entry name" value="Fucose-specific lectin"/>
    <property type="match status" value="1"/>
</dbReference>